<dbReference type="SUPFAM" id="SSF102405">
    <property type="entry name" value="MCP/YpsA-like"/>
    <property type="match status" value="1"/>
</dbReference>
<evidence type="ECO:0000313" key="5">
    <source>
        <dbReference type="Proteomes" id="UP000228756"/>
    </source>
</evidence>
<dbReference type="PANTHER" id="PTHR43022">
    <property type="entry name" value="PROTEIN SMF"/>
    <property type="match status" value="1"/>
</dbReference>
<gene>
    <name evidence="4" type="primary">dprA</name>
    <name evidence="4" type="ORF">COU42_00160</name>
</gene>
<dbReference type="EMBL" id="PFCJ01000002">
    <property type="protein sequence ID" value="PIR72682.1"/>
    <property type="molecule type" value="Genomic_DNA"/>
</dbReference>
<dbReference type="InterPro" id="IPR003488">
    <property type="entry name" value="DprA"/>
</dbReference>
<dbReference type="NCBIfam" id="TIGR00732">
    <property type="entry name" value="dprA"/>
    <property type="match status" value="1"/>
</dbReference>
<comment type="caution">
    <text evidence="4">The sequence shown here is derived from an EMBL/GenBank/DDBJ whole genome shotgun (WGS) entry which is preliminary data.</text>
</comment>
<dbReference type="GO" id="GO:0009294">
    <property type="term" value="P:DNA-mediated transformation"/>
    <property type="evidence" value="ECO:0007669"/>
    <property type="project" value="InterPro"/>
</dbReference>
<reference evidence="5" key="1">
    <citation type="submission" date="2017-09" db="EMBL/GenBank/DDBJ databases">
        <title>Depth-based differentiation of microbial function through sediment-hosted aquifers and enrichment of novel symbionts in the deep terrestrial subsurface.</title>
        <authorList>
            <person name="Probst A.J."/>
            <person name="Ladd B."/>
            <person name="Jarett J.K."/>
            <person name="Geller-Mcgrath D.E."/>
            <person name="Sieber C.M.K."/>
            <person name="Emerson J.B."/>
            <person name="Anantharaman K."/>
            <person name="Thomas B.C."/>
            <person name="Malmstrom R."/>
            <person name="Stieglmeier M."/>
            <person name="Klingl A."/>
            <person name="Woyke T."/>
            <person name="Ryan C.M."/>
            <person name="Banfield J.F."/>
        </authorList>
    </citation>
    <scope>NUCLEOTIDE SEQUENCE [LARGE SCALE GENOMIC DNA]</scope>
</reference>
<evidence type="ECO:0000256" key="1">
    <source>
        <dbReference type="ARBA" id="ARBA00006525"/>
    </source>
</evidence>
<keyword evidence="2" id="KW-1133">Transmembrane helix</keyword>
<organism evidence="4 5">
    <name type="scientific">Candidatus Nealsonbacteria bacterium CG10_big_fil_rev_8_21_14_0_10_36_24</name>
    <dbReference type="NCBI Taxonomy" id="1974710"/>
    <lineage>
        <taxon>Bacteria</taxon>
        <taxon>Candidatus Nealsoniibacteriota</taxon>
    </lineage>
</organism>
<name>A0A2M6NT52_9BACT</name>
<accession>A0A2M6NT52</accession>
<comment type="similarity">
    <text evidence="1">Belongs to the DprA/Smf family.</text>
</comment>
<proteinExistence type="inferred from homology"/>
<sequence>MTSYGRQITEKLVSEIASVGITIVSGFMYGIDAVSHKAAIDVGGRTIAVMPCGIDLIHPDYQKDLYQEILENKGLVISEYEGNFLPTLWTYPRRNRLVAGLSKAVMVVEAGEKSGSLITANFAKKYKRKVFAVPGPLTSSLSKGICQLIKEGADVVTGASDVLDFFGKRLTIKATETRVSVNSLIEQKIIQKLQQESMEIDALSRTLGISAAEIGTVVSLMQIKGLVFNENGKYYIKN</sequence>
<evidence type="ECO:0000313" key="4">
    <source>
        <dbReference type="EMBL" id="PIR72682.1"/>
    </source>
</evidence>
<dbReference type="InterPro" id="IPR057666">
    <property type="entry name" value="DrpA_SLOG"/>
</dbReference>
<feature type="transmembrane region" description="Helical" evidence="2">
    <location>
        <begin position="12"/>
        <end position="31"/>
    </location>
</feature>
<protein>
    <submittedName>
        <fullName evidence="4">DNA-protecting protein DprA</fullName>
    </submittedName>
</protein>
<keyword evidence="2" id="KW-0812">Transmembrane</keyword>
<evidence type="ECO:0000259" key="3">
    <source>
        <dbReference type="Pfam" id="PF02481"/>
    </source>
</evidence>
<feature type="domain" description="Smf/DprA SLOG" evidence="3">
    <location>
        <begin position="1"/>
        <end position="166"/>
    </location>
</feature>
<dbReference type="Pfam" id="PF02481">
    <property type="entry name" value="DNA_processg_A"/>
    <property type="match status" value="1"/>
</dbReference>
<dbReference type="Proteomes" id="UP000228756">
    <property type="component" value="Unassembled WGS sequence"/>
</dbReference>
<keyword evidence="2" id="KW-0472">Membrane</keyword>
<evidence type="ECO:0000256" key="2">
    <source>
        <dbReference type="SAM" id="Phobius"/>
    </source>
</evidence>
<dbReference type="AlphaFoldDB" id="A0A2M6NT52"/>
<dbReference type="PANTHER" id="PTHR43022:SF1">
    <property type="entry name" value="PROTEIN SMF"/>
    <property type="match status" value="1"/>
</dbReference>
<dbReference type="Gene3D" id="3.40.50.450">
    <property type="match status" value="1"/>
</dbReference>